<dbReference type="WBParaSite" id="ACAC_0000851401-mRNA-1">
    <property type="protein sequence ID" value="ACAC_0000851401-mRNA-1"/>
    <property type="gene ID" value="ACAC_0000851401"/>
</dbReference>
<proteinExistence type="predicted"/>
<sequence>MEDLLELARVTRRSTGIQMTDGQVNIVCDTCSVIYFASHFCAWTSPTDCLLFEISFLHLLAENGDHVPYTLHALFMAFGALFVFNVEVLTRILFSSSPFPYLVLARWISDITPKVTLALVTHFISRISKADILLASALIN</sequence>
<dbReference type="STRING" id="6313.A0A0K0DCZ3"/>
<protein>
    <submittedName>
        <fullName evidence="2">Ion_trans domain-containing protein</fullName>
    </submittedName>
</protein>
<accession>A0A0K0DCZ3</accession>
<evidence type="ECO:0000313" key="2">
    <source>
        <dbReference type="WBParaSite" id="ACAC_0000851401-mRNA-1"/>
    </source>
</evidence>
<organism evidence="1 2">
    <name type="scientific">Angiostrongylus cantonensis</name>
    <name type="common">Rat lungworm</name>
    <dbReference type="NCBI Taxonomy" id="6313"/>
    <lineage>
        <taxon>Eukaryota</taxon>
        <taxon>Metazoa</taxon>
        <taxon>Ecdysozoa</taxon>
        <taxon>Nematoda</taxon>
        <taxon>Chromadorea</taxon>
        <taxon>Rhabditida</taxon>
        <taxon>Rhabditina</taxon>
        <taxon>Rhabditomorpha</taxon>
        <taxon>Strongyloidea</taxon>
        <taxon>Metastrongylidae</taxon>
        <taxon>Angiostrongylus</taxon>
    </lineage>
</organism>
<evidence type="ECO:0000313" key="1">
    <source>
        <dbReference type="Proteomes" id="UP000035642"/>
    </source>
</evidence>
<reference evidence="2" key="2">
    <citation type="submission" date="2017-02" db="UniProtKB">
        <authorList>
            <consortium name="WormBaseParasite"/>
        </authorList>
    </citation>
    <scope>IDENTIFICATION</scope>
</reference>
<name>A0A0K0DCZ3_ANGCA</name>
<reference evidence="1" key="1">
    <citation type="submission" date="2012-09" db="EMBL/GenBank/DDBJ databases">
        <authorList>
            <person name="Martin A.A."/>
        </authorList>
    </citation>
    <scope>NUCLEOTIDE SEQUENCE</scope>
</reference>
<dbReference type="AlphaFoldDB" id="A0A0K0DCZ3"/>
<keyword evidence="1" id="KW-1185">Reference proteome</keyword>
<dbReference type="Proteomes" id="UP000035642">
    <property type="component" value="Unassembled WGS sequence"/>
</dbReference>